<name>A0A397S6E1_9GLOM</name>
<dbReference type="GO" id="GO:0005524">
    <property type="term" value="F:ATP binding"/>
    <property type="evidence" value="ECO:0007669"/>
    <property type="project" value="InterPro"/>
</dbReference>
<dbReference type="OrthoDB" id="10261556at2759"/>
<dbReference type="GO" id="GO:0005737">
    <property type="term" value="C:cytoplasm"/>
    <property type="evidence" value="ECO:0007669"/>
    <property type="project" value="TreeGrafter"/>
</dbReference>
<comment type="similarity">
    <text evidence="1">Belongs to the helicase family. RecQ subfamily.</text>
</comment>
<keyword evidence="3" id="KW-0378">Hydrolase</keyword>
<dbReference type="GO" id="GO:0003676">
    <property type="term" value="F:nucleic acid binding"/>
    <property type="evidence" value="ECO:0007669"/>
    <property type="project" value="InterPro"/>
</dbReference>
<dbReference type="Proteomes" id="UP000265703">
    <property type="component" value="Unassembled WGS sequence"/>
</dbReference>
<organism evidence="3 4">
    <name type="scientific">Glomus cerebriforme</name>
    <dbReference type="NCBI Taxonomy" id="658196"/>
    <lineage>
        <taxon>Eukaryota</taxon>
        <taxon>Fungi</taxon>
        <taxon>Fungi incertae sedis</taxon>
        <taxon>Mucoromycota</taxon>
        <taxon>Glomeromycotina</taxon>
        <taxon>Glomeromycetes</taxon>
        <taxon>Glomerales</taxon>
        <taxon>Glomeraceae</taxon>
        <taxon>Glomus</taxon>
    </lineage>
</organism>
<reference evidence="3 4" key="1">
    <citation type="submission" date="2018-06" db="EMBL/GenBank/DDBJ databases">
        <title>Comparative genomics reveals the genomic features of Rhizophagus irregularis, R. cerebriforme, R. diaphanum and Gigaspora rosea, and their symbiotic lifestyle signature.</title>
        <authorList>
            <person name="Morin E."/>
            <person name="San Clemente H."/>
            <person name="Chen E.C.H."/>
            <person name="De La Providencia I."/>
            <person name="Hainaut M."/>
            <person name="Kuo A."/>
            <person name="Kohler A."/>
            <person name="Murat C."/>
            <person name="Tang N."/>
            <person name="Roy S."/>
            <person name="Loubradou J."/>
            <person name="Henrissat B."/>
            <person name="Grigoriev I.V."/>
            <person name="Corradi N."/>
            <person name="Roux C."/>
            <person name="Martin F.M."/>
        </authorList>
    </citation>
    <scope>NUCLEOTIDE SEQUENCE [LARGE SCALE GENOMIC DNA]</scope>
    <source>
        <strain evidence="3 4">DAOM 227022</strain>
    </source>
</reference>
<dbReference type="Pfam" id="PF00270">
    <property type="entry name" value="DEAD"/>
    <property type="match status" value="1"/>
</dbReference>
<dbReference type="GO" id="GO:0043138">
    <property type="term" value="F:3'-5' DNA helicase activity"/>
    <property type="evidence" value="ECO:0007669"/>
    <property type="project" value="TreeGrafter"/>
</dbReference>
<dbReference type="PROSITE" id="PS51192">
    <property type="entry name" value="HELICASE_ATP_BIND_1"/>
    <property type="match status" value="1"/>
</dbReference>
<dbReference type="GO" id="GO:0005694">
    <property type="term" value="C:chromosome"/>
    <property type="evidence" value="ECO:0007669"/>
    <property type="project" value="TreeGrafter"/>
</dbReference>
<dbReference type="PANTHER" id="PTHR13710:SF108">
    <property type="entry name" value="ATP-DEPENDENT DNA HELICASE Q4"/>
    <property type="match status" value="1"/>
</dbReference>
<dbReference type="SUPFAM" id="SSF52540">
    <property type="entry name" value="P-loop containing nucleoside triphosphate hydrolases"/>
    <property type="match status" value="1"/>
</dbReference>
<evidence type="ECO:0000256" key="1">
    <source>
        <dbReference type="ARBA" id="ARBA00005446"/>
    </source>
</evidence>
<dbReference type="GO" id="GO:0009378">
    <property type="term" value="F:four-way junction helicase activity"/>
    <property type="evidence" value="ECO:0007669"/>
    <property type="project" value="TreeGrafter"/>
</dbReference>
<dbReference type="GO" id="GO:0000724">
    <property type="term" value="P:double-strand break repair via homologous recombination"/>
    <property type="evidence" value="ECO:0007669"/>
    <property type="project" value="TreeGrafter"/>
</dbReference>
<gene>
    <name evidence="3" type="ORF">C1645_744434</name>
</gene>
<protein>
    <submittedName>
        <fullName evidence="3">P-loop containing nucleoside triphosphate hydrolase protein</fullName>
    </submittedName>
</protein>
<dbReference type="Gene3D" id="3.40.50.300">
    <property type="entry name" value="P-loop containing nucleotide triphosphate hydrolases"/>
    <property type="match status" value="1"/>
</dbReference>
<dbReference type="STRING" id="658196.A0A397S6E1"/>
<accession>A0A397S6E1</accession>
<evidence type="ECO:0000313" key="4">
    <source>
        <dbReference type="Proteomes" id="UP000265703"/>
    </source>
</evidence>
<dbReference type="SMART" id="SM00487">
    <property type="entry name" value="DEXDc"/>
    <property type="match status" value="1"/>
</dbReference>
<dbReference type="PANTHER" id="PTHR13710">
    <property type="entry name" value="DNA HELICASE RECQ FAMILY MEMBER"/>
    <property type="match status" value="1"/>
</dbReference>
<dbReference type="InterPro" id="IPR014001">
    <property type="entry name" value="Helicase_ATP-bd"/>
</dbReference>
<dbReference type="InterPro" id="IPR027417">
    <property type="entry name" value="P-loop_NTPase"/>
</dbReference>
<dbReference type="AlphaFoldDB" id="A0A397S6E1"/>
<evidence type="ECO:0000259" key="2">
    <source>
        <dbReference type="PROSITE" id="PS51192"/>
    </source>
</evidence>
<sequence>MQKKNLEMFDFDQNYLGFTQRIPKTQVQIANNELSFSNQIPDLNHILKQVFGFSSFCEGQYEAICSFLENKDTLVVLRTRGGKTLYFTMAALASSRLTVVFTPLKALIDDYNSLICMGISAAELYASTGQSFEYQERIVSELSLGILPILFVTPEKLEKNKSFHQLLQKIYETRGIQFVIDETHCVLDYSNFRDSWIRLENLKRDFPISPIMLLTATCNLTTGRCIIYCSGPGSCQELFNNLREKLLTLSVGLYHSELDGKQCKIAIKDWKIEDISNEICRTCDNCLSSLADKLVWKDFSTDIVMLLKIAKEILASGKISEMVALDIVAIYCKLKRADELGLSELPVYNEPFEHKLKNKANTLFIMDELCIRGFLIINF</sequence>
<dbReference type="EMBL" id="QKYT01000778">
    <property type="protein sequence ID" value="RIA81558.1"/>
    <property type="molecule type" value="Genomic_DNA"/>
</dbReference>
<feature type="domain" description="Helicase ATP-binding" evidence="2">
    <location>
        <begin position="64"/>
        <end position="217"/>
    </location>
</feature>
<dbReference type="GO" id="GO:0016787">
    <property type="term" value="F:hydrolase activity"/>
    <property type="evidence" value="ECO:0007669"/>
    <property type="project" value="UniProtKB-KW"/>
</dbReference>
<comment type="caution">
    <text evidence="3">The sequence shown here is derived from an EMBL/GenBank/DDBJ whole genome shotgun (WGS) entry which is preliminary data.</text>
</comment>
<evidence type="ECO:0000313" key="3">
    <source>
        <dbReference type="EMBL" id="RIA81558.1"/>
    </source>
</evidence>
<keyword evidence="4" id="KW-1185">Reference proteome</keyword>
<proteinExistence type="inferred from homology"/>
<dbReference type="GO" id="GO:0005634">
    <property type="term" value="C:nucleus"/>
    <property type="evidence" value="ECO:0007669"/>
    <property type="project" value="TreeGrafter"/>
</dbReference>
<dbReference type="InterPro" id="IPR011545">
    <property type="entry name" value="DEAD/DEAH_box_helicase_dom"/>
</dbReference>